<protein>
    <submittedName>
        <fullName evidence="1">Uncharacterized protein</fullName>
    </submittedName>
</protein>
<proteinExistence type="predicted"/>
<gene>
    <name evidence="1" type="ORF">UFOVP132_75</name>
</gene>
<sequence>MNIEPESKHDEDFKNLIKGFEASSKKVVKTDYDQLHLGYYIYDNQVFLTREDALDCMIAKADYAGNIQFYYNDHIFSTVNWENTIPYASISYLYKMRAQQLRDKYRYLILRYSGGSDSTQVLESFLKNGIFLDEIVVINHQRAINRLDRKMLLRDETLSEYMEYELAVIPQLKRVKELSPNTKITLLDSSDNLVDQLGNKKYEHLGKNDEPRSLRYVVGGLMKNWTPVLIKYEQQTATKEGVAVIRGLEKPVLDISEDGKIFFMFYDITLTATVSMQKSGAPYTIEDFYWSPDFPLIPSKQVHLIIDKLSKNRSLYNEWTALRAMIKNAWLDPSIKSSPGYILDRWYNNIIYPDWKITTFVAPKPTKVSADLKLADALNIPHNALEFVDEHAEYKKKRYEKIVNKQLLNKYMFSRLYYLGQFEPQF</sequence>
<name>A0A6J5LIE9_9CAUD</name>
<organism evidence="1">
    <name type="scientific">uncultured Caudovirales phage</name>
    <dbReference type="NCBI Taxonomy" id="2100421"/>
    <lineage>
        <taxon>Viruses</taxon>
        <taxon>Duplodnaviria</taxon>
        <taxon>Heunggongvirae</taxon>
        <taxon>Uroviricota</taxon>
        <taxon>Caudoviricetes</taxon>
        <taxon>Peduoviridae</taxon>
        <taxon>Maltschvirus</taxon>
        <taxon>Maltschvirus maltsch</taxon>
    </lineage>
</organism>
<dbReference type="EMBL" id="LR796247">
    <property type="protein sequence ID" value="CAB4131399.1"/>
    <property type="molecule type" value="Genomic_DNA"/>
</dbReference>
<accession>A0A6J5LIE9</accession>
<reference evidence="1" key="1">
    <citation type="submission" date="2020-04" db="EMBL/GenBank/DDBJ databases">
        <authorList>
            <person name="Chiriac C."/>
            <person name="Salcher M."/>
            <person name="Ghai R."/>
            <person name="Kavagutti S V."/>
        </authorList>
    </citation>
    <scope>NUCLEOTIDE SEQUENCE</scope>
</reference>
<evidence type="ECO:0000313" key="1">
    <source>
        <dbReference type="EMBL" id="CAB4131399.1"/>
    </source>
</evidence>